<evidence type="ECO:0000313" key="2">
    <source>
        <dbReference type="Proteomes" id="UP001174997"/>
    </source>
</evidence>
<dbReference type="AlphaFoldDB" id="A0AA39ZA98"/>
<protein>
    <submittedName>
        <fullName evidence="1">Uncharacterized protein</fullName>
    </submittedName>
</protein>
<name>A0AA39ZA98_9PEZI</name>
<comment type="caution">
    <text evidence="1">The sequence shown here is derived from an EMBL/GenBank/DDBJ whole genome shotgun (WGS) entry which is preliminary data.</text>
</comment>
<sequence length="128" mass="14522">MAWPWYGDAIINRRPKSLGKTVKENHRLNERLNEQLTHLTTTLQQANNHMSGIHQVHKDMRNLGVGMKNLFFDTTQVKDGVQLVGNEMLKAKHDMQVFSACARGLFDEGTEGVQGRFVQVQSRAGTYP</sequence>
<gene>
    <name evidence="1" type="ORF">QBC41DRAFT_348244</name>
</gene>
<dbReference type="Proteomes" id="UP001174997">
    <property type="component" value="Unassembled WGS sequence"/>
</dbReference>
<organism evidence="1 2">
    <name type="scientific">Cercophora samala</name>
    <dbReference type="NCBI Taxonomy" id="330535"/>
    <lineage>
        <taxon>Eukaryota</taxon>
        <taxon>Fungi</taxon>
        <taxon>Dikarya</taxon>
        <taxon>Ascomycota</taxon>
        <taxon>Pezizomycotina</taxon>
        <taxon>Sordariomycetes</taxon>
        <taxon>Sordariomycetidae</taxon>
        <taxon>Sordariales</taxon>
        <taxon>Lasiosphaeriaceae</taxon>
        <taxon>Cercophora</taxon>
    </lineage>
</organism>
<reference evidence="1" key="1">
    <citation type="submission" date="2023-06" db="EMBL/GenBank/DDBJ databases">
        <title>Genome-scale phylogeny and comparative genomics of the fungal order Sordariales.</title>
        <authorList>
            <consortium name="Lawrence Berkeley National Laboratory"/>
            <person name="Hensen N."/>
            <person name="Bonometti L."/>
            <person name="Westerberg I."/>
            <person name="Brannstrom I.O."/>
            <person name="Guillou S."/>
            <person name="Cros-Aarteil S."/>
            <person name="Calhoun S."/>
            <person name="Haridas S."/>
            <person name="Kuo A."/>
            <person name="Mondo S."/>
            <person name="Pangilinan J."/>
            <person name="Riley R."/>
            <person name="Labutti K."/>
            <person name="Andreopoulos B."/>
            <person name="Lipzen A."/>
            <person name="Chen C."/>
            <person name="Yanf M."/>
            <person name="Daum C."/>
            <person name="Ng V."/>
            <person name="Clum A."/>
            <person name="Steindorff A."/>
            <person name="Ohm R."/>
            <person name="Martin F."/>
            <person name="Silar P."/>
            <person name="Natvig D."/>
            <person name="Lalanne C."/>
            <person name="Gautier V."/>
            <person name="Ament-Velasquez S.L."/>
            <person name="Kruys A."/>
            <person name="Hutchinson M.I."/>
            <person name="Powell A.J."/>
            <person name="Barry K."/>
            <person name="Miller A.N."/>
            <person name="Grigoriev I.V."/>
            <person name="Debuchy R."/>
            <person name="Gladieux P."/>
            <person name="Thoren M.H."/>
            <person name="Johannesson H."/>
        </authorList>
    </citation>
    <scope>NUCLEOTIDE SEQUENCE</scope>
    <source>
        <strain evidence="1">CBS 307.81</strain>
    </source>
</reference>
<evidence type="ECO:0000313" key="1">
    <source>
        <dbReference type="EMBL" id="KAK0667218.1"/>
    </source>
</evidence>
<dbReference type="EMBL" id="JAULSY010000076">
    <property type="protein sequence ID" value="KAK0667218.1"/>
    <property type="molecule type" value="Genomic_DNA"/>
</dbReference>
<keyword evidence="2" id="KW-1185">Reference proteome</keyword>
<proteinExistence type="predicted"/>
<accession>A0AA39ZA98</accession>